<dbReference type="GO" id="GO:0016020">
    <property type="term" value="C:membrane"/>
    <property type="evidence" value="ECO:0007669"/>
    <property type="project" value="UniProtKB-SubCell"/>
</dbReference>
<dbReference type="Gene3D" id="1.20.1250.20">
    <property type="entry name" value="MFS general substrate transporter like domains"/>
    <property type="match status" value="2"/>
</dbReference>
<feature type="transmembrane region" description="Helical" evidence="3">
    <location>
        <begin position="75"/>
        <end position="95"/>
    </location>
</feature>
<feature type="transmembrane region" description="Helical" evidence="3">
    <location>
        <begin position="193"/>
        <end position="216"/>
    </location>
</feature>
<accession>A0A1B9IFC5</accession>
<comment type="similarity">
    <text evidence="2">Belongs to the major facilitator superfamily. Monocarboxylate porter (TC 2.A.1.13) family.</text>
</comment>
<gene>
    <name evidence="4" type="ORF">L486_08292</name>
</gene>
<proteinExistence type="inferred from homology"/>
<organism evidence="4 5">
    <name type="scientific">Kwoniella mangroviensis CBS 10435</name>
    <dbReference type="NCBI Taxonomy" id="1331196"/>
    <lineage>
        <taxon>Eukaryota</taxon>
        <taxon>Fungi</taxon>
        <taxon>Dikarya</taxon>
        <taxon>Basidiomycota</taxon>
        <taxon>Agaricomycotina</taxon>
        <taxon>Tremellomycetes</taxon>
        <taxon>Tremellales</taxon>
        <taxon>Cryptococcaceae</taxon>
        <taxon>Kwoniella</taxon>
    </lineage>
</organism>
<sequence>MASAAIEKPTTPKVAISPVAPPVMMTPPPDGGFAAWSTVAGCWMALFVQFGLCNSFGVFQAYYESDLLGHKSPSQIAWIGTLQLFILFFGGLFVGRILDSHGAHVLTVPGSLLIVLALMMTSLCRGYWQFILAQGVLFGIGCSMTFHPSVSLPPQWFSKKRGIATAIAMSGSGLGGVIWPIVIRAFFDSPRIGFQWGTRAVGFISLGLLAAANALIHKRAPKRKPLPWFAMFHFFANLHFSLTIVSIAFTLFGFLVPFYYISTNALALGASEAMAFYTLSCMNAGSTMGRLVAGFIPSLTPLLILPTSSLLCGIFILAMWIPLKNVASLLAFGVIYGMFSGIWLSAIPPCIASMSQLPEIGAKLGLTFGSASIFALVGAPIAGAIVDAHEDVGGFRLAAVFSGVMMLVGAALSFVVWVTKRQTYCGN</sequence>
<dbReference type="InterPro" id="IPR011701">
    <property type="entry name" value="MFS"/>
</dbReference>
<evidence type="ECO:0000313" key="5">
    <source>
        <dbReference type="Proteomes" id="UP000092583"/>
    </source>
</evidence>
<keyword evidence="5" id="KW-1185">Reference proteome</keyword>
<dbReference type="Proteomes" id="UP000092583">
    <property type="component" value="Unassembled WGS sequence"/>
</dbReference>
<feature type="transmembrane region" description="Helical" evidence="3">
    <location>
        <begin position="327"/>
        <end position="352"/>
    </location>
</feature>
<evidence type="ECO:0008006" key="6">
    <source>
        <dbReference type="Google" id="ProtNLM"/>
    </source>
</evidence>
<evidence type="ECO:0000256" key="2">
    <source>
        <dbReference type="ARBA" id="ARBA00006727"/>
    </source>
</evidence>
<keyword evidence="3" id="KW-1133">Transmembrane helix</keyword>
<dbReference type="InterPro" id="IPR036259">
    <property type="entry name" value="MFS_trans_sf"/>
</dbReference>
<feature type="transmembrane region" description="Helical" evidence="3">
    <location>
        <begin position="228"/>
        <end position="252"/>
    </location>
</feature>
<feature type="transmembrane region" description="Helical" evidence="3">
    <location>
        <begin position="364"/>
        <end position="385"/>
    </location>
</feature>
<evidence type="ECO:0000256" key="1">
    <source>
        <dbReference type="ARBA" id="ARBA00004141"/>
    </source>
</evidence>
<reference evidence="4 5" key="1">
    <citation type="submission" date="2013-07" db="EMBL/GenBank/DDBJ databases">
        <title>The Genome Sequence of Kwoniella mangroviensis CBS10435.</title>
        <authorList>
            <consortium name="The Broad Institute Genome Sequencing Platform"/>
            <person name="Cuomo C."/>
            <person name="Litvintseva A."/>
            <person name="Chen Y."/>
            <person name="Heitman J."/>
            <person name="Sun S."/>
            <person name="Springer D."/>
            <person name="Dromer F."/>
            <person name="Young S.K."/>
            <person name="Zeng Q."/>
            <person name="Gargeya S."/>
            <person name="Fitzgerald M."/>
            <person name="Abouelleil A."/>
            <person name="Alvarado L."/>
            <person name="Berlin A.M."/>
            <person name="Chapman S.B."/>
            <person name="Dewar J."/>
            <person name="Goldberg J."/>
            <person name="Griggs A."/>
            <person name="Gujja S."/>
            <person name="Hansen M."/>
            <person name="Howarth C."/>
            <person name="Imamovic A."/>
            <person name="Larimer J."/>
            <person name="McCowan C."/>
            <person name="Murphy C."/>
            <person name="Pearson M."/>
            <person name="Priest M."/>
            <person name="Roberts A."/>
            <person name="Saif S."/>
            <person name="Shea T."/>
            <person name="Sykes S."/>
            <person name="Wortman J."/>
            <person name="Nusbaum C."/>
            <person name="Birren B."/>
        </authorList>
    </citation>
    <scope>NUCLEOTIDE SEQUENCE [LARGE SCALE GENOMIC DNA]</scope>
    <source>
        <strain evidence="4 5">CBS 10435</strain>
    </source>
</reference>
<keyword evidence="3" id="KW-0812">Transmembrane</keyword>
<dbReference type="InterPro" id="IPR050327">
    <property type="entry name" value="Proton-linked_MCT"/>
</dbReference>
<feature type="transmembrane region" description="Helical" evidence="3">
    <location>
        <begin position="291"/>
        <end position="321"/>
    </location>
</feature>
<dbReference type="PANTHER" id="PTHR11360:SF177">
    <property type="entry name" value="RIBOFLAVIN TRANSPORTER MCH5"/>
    <property type="match status" value="1"/>
</dbReference>
<dbReference type="OrthoDB" id="6499973at2759"/>
<feature type="transmembrane region" description="Helical" evidence="3">
    <location>
        <begin position="397"/>
        <end position="418"/>
    </location>
</feature>
<protein>
    <recommendedName>
        <fullName evidence="6">Major facilitator superfamily (MFS) profile domain-containing protein</fullName>
    </recommendedName>
</protein>
<feature type="transmembrane region" description="Helical" evidence="3">
    <location>
        <begin position="102"/>
        <end position="121"/>
    </location>
</feature>
<feature type="transmembrane region" description="Helical" evidence="3">
    <location>
        <begin position="33"/>
        <end position="63"/>
    </location>
</feature>
<dbReference type="Pfam" id="PF07690">
    <property type="entry name" value="MFS_1"/>
    <property type="match status" value="1"/>
</dbReference>
<dbReference type="AlphaFoldDB" id="A0A1B9IFC5"/>
<dbReference type="PANTHER" id="PTHR11360">
    <property type="entry name" value="MONOCARBOXYLATE TRANSPORTER"/>
    <property type="match status" value="1"/>
</dbReference>
<dbReference type="GO" id="GO:0022857">
    <property type="term" value="F:transmembrane transporter activity"/>
    <property type="evidence" value="ECO:0007669"/>
    <property type="project" value="InterPro"/>
</dbReference>
<dbReference type="CDD" id="cd17352">
    <property type="entry name" value="MFS_MCT_SLC16"/>
    <property type="match status" value="1"/>
</dbReference>
<feature type="transmembrane region" description="Helical" evidence="3">
    <location>
        <begin position="162"/>
        <end position="187"/>
    </location>
</feature>
<keyword evidence="3" id="KW-0472">Membrane</keyword>
<feature type="transmembrane region" description="Helical" evidence="3">
    <location>
        <begin position="127"/>
        <end position="150"/>
    </location>
</feature>
<comment type="subcellular location">
    <subcellularLocation>
        <location evidence="1">Membrane</location>
        <topology evidence="1">Multi-pass membrane protein</topology>
    </subcellularLocation>
</comment>
<name>A0A1B9IFC5_9TREE</name>
<dbReference type="SUPFAM" id="SSF103473">
    <property type="entry name" value="MFS general substrate transporter"/>
    <property type="match status" value="1"/>
</dbReference>
<dbReference type="EMBL" id="KV700092">
    <property type="protein sequence ID" value="OCF54378.1"/>
    <property type="molecule type" value="Genomic_DNA"/>
</dbReference>
<reference evidence="5" key="2">
    <citation type="submission" date="2013-12" db="EMBL/GenBank/DDBJ databases">
        <title>Evolution of pathogenesis and genome organization in the Tremellales.</title>
        <authorList>
            <person name="Cuomo C."/>
            <person name="Litvintseva A."/>
            <person name="Heitman J."/>
            <person name="Chen Y."/>
            <person name="Sun S."/>
            <person name="Springer D."/>
            <person name="Dromer F."/>
            <person name="Young S."/>
            <person name="Zeng Q."/>
            <person name="Chapman S."/>
            <person name="Gujja S."/>
            <person name="Saif S."/>
            <person name="Birren B."/>
        </authorList>
    </citation>
    <scope>NUCLEOTIDE SEQUENCE [LARGE SCALE GENOMIC DNA]</scope>
    <source>
        <strain evidence="5">CBS 10435</strain>
    </source>
</reference>
<evidence type="ECO:0000256" key="3">
    <source>
        <dbReference type="SAM" id="Phobius"/>
    </source>
</evidence>
<evidence type="ECO:0000313" key="4">
    <source>
        <dbReference type="EMBL" id="OCF54378.1"/>
    </source>
</evidence>